<protein>
    <submittedName>
        <fullName evidence="2">Uncharacterized protein</fullName>
    </submittedName>
</protein>
<keyword evidence="3" id="KW-1185">Reference proteome</keyword>
<feature type="region of interest" description="Disordered" evidence="1">
    <location>
        <begin position="66"/>
        <end position="85"/>
    </location>
</feature>
<organism evidence="2 3">
    <name type="scientific">Trichoderma longibrachiatum ATCC 18648</name>
    <dbReference type="NCBI Taxonomy" id="983965"/>
    <lineage>
        <taxon>Eukaryota</taxon>
        <taxon>Fungi</taxon>
        <taxon>Dikarya</taxon>
        <taxon>Ascomycota</taxon>
        <taxon>Pezizomycotina</taxon>
        <taxon>Sordariomycetes</taxon>
        <taxon>Hypocreomycetidae</taxon>
        <taxon>Hypocreales</taxon>
        <taxon>Hypocreaceae</taxon>
        <taxon>Trichoderma</taxon>
    </lineage>
</organism>
<reference evidence="2 3" key="1">
    <citation type="submission" date="2016-07" db="EMBL/GenBank/DDBJ databases">
        <title>Multiple horizontal gene transfer events from other fungi enriched the ability of initially mycotrophic Trichoderma (Ascomycota) to feed on dead plant biomass.</title>
        <authorList>
            <consortium name="DOE Joint Genome Institute"/>
            <person name="Aerts A."/>
            <person name="Atanasova L."/>
            <person name="Chenthamara K."/>
            <person name="Zhang J."/>
            <person name="Grujic M."/>
            <person name="Henrissat B."/>
            <person name="Kuo A."/>
            <person name="Salamov A."/>
            <person name="Lipzen A."/>
            <person name="Labutti K."/>
            <person name="Barry K."/>
            <person name="Miao Y."/>
            <person name="Rahimi M.J."/>
            <person name="Shen Q."/>
            <person name="Grigoriev I.V."/>
            <person name="Kubicek C.P."/>
            <person name="Druzhinina I.S."/>
        </authorList>
    </citation>
    <scope>NUCLEOTIDE SEQUENCE [LARGE SCALE GENOMIC DNA]</scope>
    <source>
        <strain evidence="2 3">ATCC 18648</strain>
    </source>
</reference>
<dbReference type="Proteomes" id="UP000240760">
    <property type="component" value="Unassembled WGS sequence"/>
</dbReference>
<sequence length="350" mass="38401">MVKMVVRTSLGWGCGWYKEVEGESGRVGGKRTGAGQKSGLFVWLRGAEEDPTKTWRRRERRLGHSLSNKIPASQDRPPSPPASDWAGVQQRDWPLVLDPWSGPIARAAGFGGVRLLNGTVAGGLWTWTWTWTGAPVVQEEQEARTASRHDLVLSGWILKLSGCSSGTWTMPAQVLRVTVRADALYMQQLEPKPRASKTYSSTEVDKAKSPAGALSSAPQRRNWSPLSIKACAGRYQQLRGLLRGKELGSCPDASNRSAPRTVYFAASCRRLLHSVKAIHCAAERNRLHPLTSPGSFHPHPSELDPIKHQHINQSDTYTVFVPVPCAQRDSAETSRHSPALGPRICPPGLN</sequence>
<accession>A0A2T4BY58</accession>
<dbReference type="AlphaFoldDB" id="A0A2T4BY58"/>
<feature type="region of interest" description="Disordered" evidence="1">
    <location>
        <begin position="328"/>
        <end position="350"/>
    </location>
</feature>
<feature type="region of interest" description="Disordered" evidence="1">
    <location>
        <begin position="194"/>
        <end position="220"/>
    </location>
</feature>
<evidence type="ECO:0000313" key="3">
    <source>
        <dbReference type="Proteomes" id="UP000240760"/>
    </source>
</evidence>
<evidence type="ECO:0000313" key="2">
    <source>
        <dbReference type="EMBL" id="PTB74156.1"/>
    </source>
</evidence>
<gene>
    <name evidence="2" type="ORF">M440DRAFT_345640</name>
</gene>
<proteinExistence type="predicted"/>
<dbReference type="EMBL" id="KZ679136">
    <property type="protein sequence ID" value="PTB74156.1"/>
    <property type="molecule type" value="Genomic_DNA"/>
</dbReference>
<name>A0A2T4BY58_TRILO</name>
<evidence type="ECO:0000256" key="1">
    <source>
        <dbReference type="SAM" id="MobiDB-lite"/>
    </source>
</evidence>